<feature type="compositionally biased region" description="Polar residues" evidence="5">
    <location>
        <begin position="9"/>
        <end position="20"/>
    </location>
</feature>
<feature type="transmembrane region" description="Helical" evidence="6">
    <location>
        <begin position="1437"/>
        <end position="1462"/>
    </location>
</feature>
<feature type="transmembrane region" description="Helical" evidence="6">
    <location>
        <begin position="1746"/>
        <end position="1770"/>
    </location>
</feature>
<feature type="domain" description="Major facilitator superfamily (MFS) profile" evidence="7">
    <location>
        <begin position="1408"/>
        <end position="1838"/>
    </location>
</feature>
<feature type="transmembrane region" description="Helical" evidence="6">
    <location>
        <begin position="1532"/>
        <end position="1551"/>
    </location>
</feature>
<keyword evidence="9" id="KW-1185">Reference proteome</keyword>
<feature type="transmembrane region" description="Helical" evidence="6">
    <location>
        <begin position="1406"/>
        <end position="1425"/>
    </location>
</feature>
<dbReference type="GO" id="GO:0022857">
    <property type="term" value="F:transmembrane transporter activity"/>
    <property type="evidence" value="ECO:0007669"/>
    <property type="project" value="InterPro"/>
</dbReference>
<dbReference type="Proteomes" id="UP000027456">
    <property type="component" value="Unassembled WGS sequence"/>
</dbReference>
<keyword evidence="2 6" id="KW-0812">Transmembrane</keyword>
<evidence type="ECO:0000313" key="8">
    <source>
        <dbReference type="EMBL" id="KEP48830.1"/>
    </source>
</evidence>
<feature type="transmembrane region" description="Helical" evidence="6">
    <location>
        <begin position="1719"/>
        <end position="1740"/>
    </location>
</feature>
<dbReference type="STRING" id="1423351.A0A074RU62"/>
<comment type="caution">
    <text evidence="8">The sequence shown here is derived from an EMBL/GenBank/DDBJ whole genome shotgun (WGS) entry which is preliminary data.</text>
</comment>
<evidence type="ECO:0000256" key="4">
    <source>
        <dbReference type="ARBA" id="ARBA00023136"/>
    </source>
</evidence>
<keyword evidence="4 6" id="KW-0472">Membrane</keyword>
<accession>A0A074RU62</accession>
<gene>
    <name evidence="8" type="ORF">V565_114560</name>
</gene>
<dbReference type="SUPFAM" id="SSF103473">
    <property type="entry name" value="MFS general substrate transporter"/>
    <property type="match status" value="1"/>
</dbReference>
<protein>
    <submittedName>
        <fullName evidence="8">MFS transporter</fullName>
    </submittedName>
</protein>
<feature type="transmembrane region" description="Helical" evidence="6">
    <location>
        <begin position="1814"/>
        <end position="1833"/>
    </location>
</feature>
<evidence type="ECO:0000256" key="5">
    <source>
        <dbReference type="SAM" id="MobiDB-lite"/>
    </source>
</evidence>
<feature type="transmembrane region" description="Helical" evidence="6">
    <location>
        <begin position="184"/>
        <end position="203"/>
    </location>
</feature>
<reference evidence="8 9" key="1">
    <citation type="submission" date="2013-12" db="EMBL/GenBank/DDBJ databases">
        <authorList>
            <person name="Cubeta M."/>
            <person name="Pakala S."/>
            <person name="Fedorova N."/>
            <person name="Thomas E."/>
            <person name="Dean R."/>
            <person name="Jabaji S."/>
            <person name="Neate S."/>
            <person name="Toda T."/>
            <person name="Tavantzis S."/>
            <person name="Vilgalys R."/>
            <person name="Bharathan N."/>
            <person name="Pakala S."/>
            <person name="Losada L.S."/>
            <person name="Zafar N."/>
            <person name="Nierman W."/>
        </authorList>
    </citation>
    <scope>NUCLEOTIDE SEQUENCE [LARGE SCALE GENOMIC DNA]</scope>
    <source>
        <strain evidence="8 9">123E</strain>
    </source>
</reference>
<dbReference type="InterPro" id="IPR020846">
    <property type="entry name" value="MFS_dom"/>
</dbReference>
<dbReference type="InterPro" id="IPR045338">
    <property type="entry name" value="DUF6535"/>
</dbReference>
<feature type="compositionally biased region" description="Acidic residues" evidence="5">
    <location>
        <begin position="65"/>
        <end position="75"/>
    </location>
</feature>
<feature type="region of interest" description="Disordered" evidence="5">
    <location>
        <begin position="1"/>
        <end position="75"/>
    </location>
</feature>
<evidence type="ECO:0000256" key="2">
    <source>
        <dbReference type="ARBA" id="ARBA00022692"/>
    </source>
</evidence>
<dbReference type="OrthoDB" id="9986881at2759"/>
<evidence type="ECO:0000313" key="9">
    <source>
        <dbReference type="Proteomes" id="UP000027456"/>
    </source>
</evidence>
<comment type="subcellular location">
    <subcellularLocation>
        <location evidence="1">Membrane</location>
        <topology evidence="1">Multi-pass membrane protein</topology>
    </subcellularLocation>
</comment>
<dbReference type="HOGENOM" id="CLU_239823_0_0_1"/>
<organism evidence="8 9">
    <name type="scientific">Rhizoctonia solani 123E</name>
    <dbReference type="NCBI Taxonomy" id="1423351"/>
    <lineage>
        <taxon>Eukaryota</taxon>
        <taxon>Fungi</taxon>
        <taxon>Dikarya</taxon>
        <taxon>Basidiomycota</taxon>
        <taxon>Agaricomycotina</taxon>
        <taxon>Agaricomycetes</taxon>
        <taxon>Cantharellales</taxon>
        <taxon>Ceratobasidiaceae</taxon>
        <taxon>Rhizoctonia</taxon>
    </lineage>
</organism>
<feature type="transmembrane region" description="Helical" evidence="6">
    <location>
        <begin position="1782"/>
        <end position="1802"/>
    </location>
</feature>
<dbReference type="InterPro" id="IPR011701">
    <property type="entry name" value="MFS"/>
</dbReference>
<dbReference type="EMBL" id="AZST01000448">
    <property type="protein sequence ID" value="KEP48830.1"/>
    <property type="molecule type" value="Genomic_DNA"/>
</dbReference>
<sequence length="1854" mass="203963">MGDVEPETHVSNLPTNTTMHNPDGTEEIPERGRQTPNSGVGPNPSSPPTESHGPSDTVLGTQVPDENEGMFDEPGFELGTGARVWKTYVKEATKHDLELVGEWNRTLDVMLIFAALFSAIVTTLLNESSKGLHEDFSETSARTLLLMSQTLVAIANNRQIPDTPTEPPIIQPFRPRQMDVYVNALWFTSLGLSILVSFICILAKEWCFNFTSGSPDEPHPQARKRQIRWNGVAEWRLRQLMLVLPSIMHIALTLPVAVICIGIILFYLLATVFHLISDRCPYSTAASRIIESCFRAPKFTEDDYCEQDKITSQSIAWLIKTSRNHASVDTALQAIAGADNSLPRQPLLQCGAISLITTRLKVLGDDCAKDQTRAYIRGLYIRALRFLESPIPSKQSEQEQVDLESKLKNKIRYLRRMLESTIARHVALSDAANRTLSSGANVRALRAATRALAESLWVRDRGVDNPSDQLSALEDITNQLELYERDPSTLHPASGLAVVVGAATLYACIPSNKNSDAAVRYVLRALPEEARLPNRYLGMILAPFALSRPESSNQQRRNALAEINQVLTAVETIIFYLPVLSTLDDNTATSMIEFGLAHLLHNSIAYNLSAQDLERIHTAFTRLSNNDIVLIEGLPPGFSIRQYALDSVALPATQEEDREFKPSLSPPESIRGSHDVPRSVIGMGVVHHNERGEPVIPTSTSTGITEYCIVVTLADLFPKFLPDCDASTTAELADLLLANIQLCNQHLGLLLVVFVLSISHNVVESTPEQPESVTQASQALRVANYYLLLLNRLDDAVAIVMIDFGLVELLKIFETDGQKYVGSERVYASFKQLAPSNYHVTTFKGAPLGFNIHDHTAEALTQVLLSAIDQRDVSVSQIAAMRHLNALRQIYYSGQVITSWGASNNDVIPSEVHNLASSISSLQLFAESQDRIPASVGFSFVVGAVTLFSSAAADCTTLLASKHVRRTLLESSNLPGYYRGMISMAFTLAWSNELLFSQSTAPDVTTTLSPLRAIEWVSRYARAPESHRNSTSEAVNLGLAALLLNFNTYQIPAAEVEGLYRTFLPLPSSRSPPNLYALSPDFHVDQFIMKALTNRLITICKQRDVAAAEAAATIHLQALGYNIYKPHMGAIPTLASGHTTEEIGGQHNGKIAFLEYAFAQLDVARHNSVLFHPSTIRSWTIGGAILLSLLLPEYCNGSVVAARLILQLLSGGSQLSHECLGVLLLGFALSMNDPPGWSGPPVHPRVRIMRALDAITHYAELEILHSDQLALMINIGLLELLLNSGRYKLSEQNITTIQGVFVPLHTAPAAHVIHQLAPDFDIRLYTLEALTQKLSRTHDTTRADLIQGESVIRQDNNHLSPPEHTQGAVANKGISSTEQVADPSLIDWDGPDDPTNPLNWGKRRRLFIMVLGGIAMLNATFASSAPSGIQAQLIREFNISTITATLPTSLFVLGYGTGPLLWGYLSGKYGRRPVLVLGSAAYTAFQIGAAFAPNIGTLLAFRLLGGSFAACQLTVSRMLIVDIWIDDDYDKVFAIFNFSLFTSPVLGPIVAGYMSVAGAHWRWLFRGSAIFAGVYTIILALTLPETSERVILRKRAAKLRKSTGDEQYPSGFERRDSWTNIVTFLFTELSMSFREPELFVIIVFMTFIYGCVYLPFATYPIVFNQSYNLNAGTSGLMLLPLLGGEIAGVVIYMVILHLKHKRYVRKSAGRLIPAHREHGLIDIAIWAAPLYAASFFWFGWTSYPSISYLAPAFSGSLAGFSTTLIVLSLYSHVTDTYEDRGAVTMMVSLSVQSAFAGGFIPLATMMYERLNPRIASTILGAVASTMVPVLFLVKKRRARFGDLSLYSKSQMQTY</sequence>
<dbReference type="GO" id="GO:0005886">
    <property type="term" value="C:plasma membrane"/>
    <property type="evidence" value="ECO:0007669"/>
    <property type="project" value="TreeGrafter"/>
</dbReference>
<dbReference type="PROSITE" id="PS50850">
    <property type="entry name" value="MFS"/>
    <property type="match status" value="1"/>
</dbReference>
<evidence type="ECO:0000256" key="6">
    <source>
        <dbReference type="SAM" id="Phobius"/>
    </source>
</evidence>
<evidence type="ECO:0000256" key="1">
    <source>
        <dbReference type="ARBA" id="ARBA00004141"/>
    </source>
</evidence>
<feature type="transmembrane region" description="Helical" evidence="6">
    <location>
        <begin position="1638"/>
        <end position="1656"/>
    </location>
</feature>
<evidence type="ECO:0000256" key="3">
    <source>
        <dbReference type="ARBA" id="ARBA00022989"/>
    </source>
</evidence>
<dbReference type="Gene3D" id="1.20.1250.20">
    <property type="entry name" value="MFS general substrate transporter like domains"/>
    <property type="match status" value="1"/>
</dbReference>
<dbReference type="PANTHER" id="PTHR23502:SF173">
    <property type="entry name" value="MFS-MULTIDRUG-RESISTANCE TRANSPORTER-RELATED"/>
    <property type="match status" value="1"/>
</dbReference>
<dbReference type="Pfam" id="PF07690">
    <property type="entry name" value="MFS_1"/>
    <property type="match status" value="1"/>
</dbReference>
<proteinExistence type="predicted"/>
<dbReference type="PANTHER" id="PTHR23502">
    <property type="entry name" value="MAJOR FACILITATOR SUPERFAMILY"/>
    <property type="match status" value="1"/>
</dbReference>
<feature type="transmembrane region" description="Helical" evidence="6">
    <location>
        <begin position="1676"/>
        <end position="1698"/>
    </location>
</feature>
<dbReference type="Pfam" id="PF20153">
    <property type="entry name" value="DUF6535"/>
    <property type="match status" value="1"/>
</dbReference>
<name>A0A074RU62_9AGAM</name>
<feature type="transmembrane region" description="Helical" evidence="6">
    <location>
        <begin position="1563"/>
        <end position="1583"/>
    </location>
</feature>
<dbReference type="InterPro" id="IPR036259">
    <property type="entry name" value="MFS_trans_sf"/>
</dbReference>
<feature type="transmembrane region" description="Helical" evidence="6">
    <location>
        <begin position="246"/>
        <end position="270"/>
    </location>
</feature>
<keyword evidence="3 6" id="KW-1133">Transmembrane helix</keyword>
<evidence type="ECO:0000259" key="7">
    <source>
        <dbReference type="PROSITE" id="PS50850"/>
    </source>
</evidence>